<dbReference type="Proteomes" id="UP000464178">
    <property type="component" value="Chromosome"/>
</dbReference>
<dbReference type="EMBL" id="LR593886">
    <property type="protein sequence ID" value="VTR94594.1"/>
    <property type="molecule type" value="Genomic_DNA"/>
</dbReference>
<name>A0A6P2D3B3_9BACT</name>
<proteinExistence type="predicted"/>
<evidence type="ECO:0000256" key="1">
    <source>
        <dbReference type="SAM" id="SignalP"/>
    </source>
</evidence>
<feature type="signal peptide" evidence="1">
    <location>
        <begin position="1"/>
        <end position="20"/>
    </location>
</feature>
<dbReference type="RefSeq" id="WP_162669108.1">
    <property type="nucleotide sequence ID" value="NZ_LR593886.1"/>
</dbReference>
<keyword evidence="3" id="KW-1185">Reference proteome</keyword>
<evidence type="ECO:0000313" key="3">
    <source>
        <dbReference type="Proteomes" id="UP000464178"/>
    </source>
</evidence>
<gene>
    <name evidence="2" type="ORF">SOIL9_31200</name>
</gene>
<dbReference type="AlphaFoldDB" id="A0A6P2D3B3"/>
<evidence type="ECO:0000313" key="2">
    <source>
        <dbReference type="EMBL" id="VTR94594.1"/>
    </source>
</evidence>
<accession>A0A6P2D3B3</accession>
<dbReference type="KEGG" id="gms:SOIL9_31200"/>
<reference evidence="2 3" key="1">
    <citation type="submission" date="2019-05" db="EMBL/GenBank/DDBJ databases">
        <authorList>
            <consortium name="Science for Life Laboratories"/>
        </authorList>
    </citation>
    <scope>NUCLEOTIDE SEQUENCE [LARGE SCALE GENOMIC DNA]</scope>
    <source>
        <strain evidence="2">Soil9</strain>
    </source>
</reference>
<organism evidence="2 3">
    <name type="scientific">Gemmata massiliana</name>
    <dbReference type="NCBI Taxonomy" id="1210884"/>
    <lineage>
        <taxon>Bacteria</taxon>
        <taxon>Pseudomonadati</taxon>
        <taxon>Planctomycetota</taxon>
        <taxon>Planctomycetia</taxon>
        <taxon>Gemmatales</taxon>
        <taxon>Gemmataceae</taxon>
        <taxon>Gemmata</taxon>
    </lineage>
</organism>
<protein>
    <submittedName>
        <fullName evidence="2">Uncharacterized protein</fullName>
    </submittedName>
</protein>
<keyword evidence="1" id="KW-0732">Signal</keyword>
<sequence>MRAAALASVVVLAFGGPAPADDTVENPEFTNWSKFKKGTSITLKSIVTINGKASEQTLTETLVEVAANKVSIVTEVTIEVRGNTLKPNALRREVPKTIKLAKGVKKEDLLAGRPTGTTDEGTETLNVCGTDTKTRWFKFKTESANLTTEGRVWIADGVPGRVVKSEQSADGTAPAVTLMDRIEIKKP</sequence>
<feature type="chain" id="PRO_5026785466" evidence="1">
    <location>
        <begin position="21"/>
        <end position="187"/>
    </location>
</feature>